<organism evidence="2 3">
    <name type="scientific">Candidatus Rhodobacter oscarellae</name>
    <dbReference type="NCBI Taxonomy" id="1675527"/>
    <lineage>
        <taxon>Bacteria</taxon>
        <taxon>Pseudomonadati</taxon>
        <taxon>Pseudomonadota</taxon>
        <taxon>Alphaproteobacteria</taxon>
        <taxon>Rhodobacterales</taxon>
        <taxon>Rhodobacter group</taxon>
        <taxon>Rhodobacter</taxon>
    </lineage>
</organism>
<protein>
    <recommendedName>
        <fullName evidence="4">SH3b domain-containing protein</fullName>
    </recommendedName>
</protein>
<evidence type="ECO:0000313" key="3">
    <source>
        <dbReference type="Proteomes" id="UP000037178"/>
    </source>
</evidence>
<dbReference type="PATRIC" id="fig|1675527.3.peg.1652"/>
<keyword evidence="1" id="KW-0732">Signal</keyword>
<dbReference type="STRING" id="1675527.AIOL_001558"/>
<comment type="caution">
    <text evidence="2">The sequence shown here is derived from an EMBL/GenBank/DDBJ whole genome shotgun (WGS) entry which is preliminary data.</text>
</comment>
<dbReference type="EMBL" id="LFTY01000002">
    <property type="protein sequence ID" value="KMW56604.1"/>
    <property type="molecule type" value="Genomic_DNA"/>
</dbReference>
<reference evidence="2 3" key="1">
    <citation type="submission" date="2015-06" db="EMBL/GenBank/DDBJ databases">
        <title>Draft genome sequence of an Alphaproteobacteria species associated to the Mediterranean sponge Oscarella lobularis.</title>
        <authorList>
            <person name="Jourda C."/>
            <person name="Santini S."/>
            <person name="Claverie J.-M."/>
        </authorList>
    </citation>
    <scope>NUCLEOTIDE SEQUENCE [LARGE SCALE GENOMIC DNA]</scope>
    <source>
        <strain evidence="2">IGS</strain>
    </source>
</reference>
<dbReference type="AlphaFoldDB" id="A0A0J9E431"/>
<accession>A0A0J9E431</accession>
<dbReference type="Proteomes" id="UP000037178">
    <property type="component" value="Unassembled WGS sequence"/>
</dbReference>
<evidence type="ECO:0000256" key="1">
    <source>
        <dbReference type="SAM" id="SignalP"/>
    </source>
</evidence>
<proteinExistence type="predicted"/>
<gene>
    <name evidence="2" type="ORF">AIOL_001558</name>
</gene>
<evidence type="ECO:0008006" key="4">
    <source>
        <dbReference type="Google" id="ProtNLM"/>
    </source>
</evidence>
<dbReference type="RefSeq" id="WP_049642465.1">
    <property type="nucleotide sequence ID" value="NZ_LFTY01000002.1"/>
</dbReference>
<keyword evidence="3" id="KW-1185">Reference proteome</keyword>
<sequence length="95" mass="10259">MQFKAIFVAALISASPAWATFYCQVKEGGTELMEEPSAMSEALLALPCGTVVSLFDEDGDTKGAWVRVAFDNIDAGRWGAGLEGWVLRDRLEICG</sequence>
<feature type="chain" id="PRO_5005317980" description="SH3b domain-containing protein" evidence="1">
    <location>
        <begin position="20"/>
        <end position="95"/>
    </location>
</feature>
<feature type="signal peptide" evidence="1">
    <location>
        <begin position="1"/>
        <end position="19"/>
    </location>
</feature>
<evidence type="ECO:0000313" key="2">
    <source>
        <dbReference type="EMBL" id="KMW56604.1"/>
    </source>
</evidence>
<name>A0A0J9E431_9RHOB</name>